<organism evidence="1 2">
    <name type="scientific">Eutypa lata (strain UCR-EL1)</name>
    <name type="common">Grapevine dieback disease fungus</name>
    <name type="synonym">Eutypa armeniacae</name>
    <dbReference type="NCBI Taxonomy" id="1287681"/>
    <lineage>
        <taxon>Eukaryota</taxon>
        <taxon>Fungi</taxon>
        <taxon>Dikarya</taxon>
        <taxon>Ascomycota</taxon>
        <taxon>Pezizomycotina</taxon>
        <taxon>Sordariomycetes</taxon>
        <taxon>Xylariomycetidae</taxon>
        <taxon>Xylariales</taxon>
        <taxon>Diatrypaceae</taxon>
        <taxon>Eutypa</taxon>
    </lineage>
</organism>
<evidence type="ECO:0000313" key="1">
    <source>
        <dbReference type="EMBL" id="EMR65537.1"/>
    </source>
</evidence>
<protein>
    <submittedName>
        <fullName evidence="1">Uncharacterized protein</fullName>
    </submittedName>
</protein>
<keyword evidence="2" id="KW-1185">Reference proteome</keyword>
<dbReference type="eggNOG" id="ENOG502STHK">
    <property type="taxonomic scope" value="Eukaryota"/>
</dbReference>
<accession>M7SMV6</accession>
<sequence length="219" mass="25017">MYEWMHVKKFGYREYIDDVTDSDNGFKVYGDRDSHKFAWKYMGRVTPSVNPAVARNAENYAWYFAYKWFHNHWNWEESGVFKRKIPVEEEEVEEDPGPSEFDVTSDEIWAEIEKNGDIGIPINMEEIGTDEDGLPVYDIGYIGDDYDYFVDVSSKESYRAPNSDCILSAECHFSYSGTVNPACTCECDGEQVSLRDDRCAGFGGIEGDMVDVGPSSDAR</sequence>
<dbReference type="HOGENOM" id="CLU_1261513_0_0_1"/>
<gene>
    <name evidence="1" type="ORF">UCREL1_7486</name>
</gene>
<dbReference type="AlphaFoldDB" id="M7SMV6"/>
<dbReference type="EMBL" id="KB706850">
    <property type="protein sequence ID" value="EMR65537.1"/>
    <property type="molecule type" value="Genomic_DNA"/>
</dbReference>
<proteinExistence type="predicted"/>
<dbReference type="KEGG" id="ela:UCREL1_7486"/>
<reference evidence="2" key="1">
    <citation type="journal article" date="2013" name="Genome Announc.">
        <title>Draft genome sequence of the grapevine dieback fungus Eutypa lata UCR-EL1.</title>
        <authorList>
            <person name="Blanco-Ulate B."/>
            <person name="Rolshausen P.E."/>
            <person name="Cantu D."/>
        </authorList>
    </citation>
    <scope>NUCLEOTIDE SEQUENCE [LARGE SCALE GENOMIC DNA]</scope>
    <source>
        <strain evidence="2">UCR-EL1</strain>
    </source>
</reference>
<evidence type="ECO:0000313" key="2">
    <source>
        <dbReference type="Proteomes" id="UP000012174"/>
    </source>
</evidence>
<dbReference type="OrthoDB" id="3482317at2759"/>
<name>M7SMV6_EUTLA</name>
<dbReference type="Proteomes" id="UP000012174">
    <property type="component" value="Unassembled WGS sequence"/>
</dbReference>